<dbReference type="AlphaFoldDB" id="W4S5U6"/>
<gene>
    <name evidence="2" type="ORF">XPU_3413</name>
</gene>
<proteinExistence type="predicted"/>
<comment type="caution">
    <text evidence="2">The sequence shown here is derived from an EMBL/GenBank/DDBJ whole genome shotgun (WGS) entry which is preliminary data.</text>
</comment>
<feature type="region of interest" description="Disordered" evidence="1">
    <location>
        <begin position="1"/>
        <end position="26"/>
    </location>
</feature>
<accession>W4S5U6</accession>
<dbReference type="EMBL" id="BAVB01000324">
    <property type="protein sequence ID" value="GAE51881.1"/>
    <property type="molecule type" value="Genomic_DNA"/>
</dbReference>
<feature type="compositionally biased region" description="Basic and acidic residues" evidence="1">
    <location>
        <begin position="11"/>
        <end position="26"/>
    </location>
</feature>
<reference evidence="2 3" key="1">
    <citation type="submission" date="2014-01" db="EMBL/GenBank/DDBJ databases">
        <title>Genome sequence and analysis of Xanthomonas arboricola pv. pruni.</title>
        <authorList>
            <person name="Fujikawa T."/>
            <person name="Nakazono-Nagaoka E."/>
        </authorList>
    </citation>
    <scope>NUCLEOTIDE SEQUENCE [LARGE SCALE GENOMIC DNA]</scope>
    <source>
        <strain evidence="3">MAFF 311562</strain>
    </source>
</reference>
<evidence type="ECO:0000256" key="1">
    <source>
        <dbReference type="SAM" id="MobiDB-lite"/>
    </source>
</evidence>
<evidence type="ECO:0000313" key="2">
    <source>
        <dbReference type="EMBL" id="GAE51881.1"/>
    </source>
</evidence>
<sequence>MQGGALETDQGDARRTRCRVDARQQQRDAPMAVFDMAALLVQERGPVGVLPQRAALQQRRHPMRGRCGRGQLPLQPVPLRHRLAGLRQFPGQPLGGRLQAVLDGAKGRLHAAEIPRKAT</sequence>
<dbReference type="Proteomes" id="UP000019143">
    <property type="component" value="Unassembled WGS sequence"/>
</dbReference>
<name>W4S5U6_9XANT</name>
<protein>
    <submittedName>
        <fullName evidence="2">Uncharacterized protein</fullName>
    </submittedName>
</protein>
<evidence type="ECO:0000313" key="3">
    <source>
        <dbReference type="Proteomes" id="UP000019143"/>
    </source>
</evidence>
<organism evidence="2 3">
    <name type="scientific">Xanthomonas arboricola pv. pruni str. MAFF 311562</name>
    <dbReference type="NCBI Taxonomy" id="1414836"/>
    <lineage>
        <taxon>Bacteria</taxon>
        <taxon>Pseudomonadati</taxon>
        <taxon>Pseudomonadota</taxon>
        <taxon>Gammaproteobacteria</taxon>
        <taxon>Lysobacterales</taxon>
        <taxon>Lysobacteraceae</taxon>
        <taxon>Xanthomonas</taxon>
    </lineage>
</organism>